<accession>A0A9W7D037</accession>
<dbReference type="PROSITE" id="PS00455">
    <property type="entry name" value="AMP_BINDING"/>
    <property type="match status" value="1"/>
</dbReference>
<organism evidence="2 3">
    <name type="scientific">Phytophthora fragariaefolia</name>
    <dbReference type="NCBI Taxonomy" id="1490495"/>
    <lineage>
        <taxon>Eukaryota</taxon>
        <taxon>Sar</taxon>
        <taxon>Stramenopiles</taxon>
        <taxon>Oomycota</taxon>
        <taxon>Peronosporomycetes</taxon>
        <taxon>Peronosporales</taxon>
        <taxon>Peronosporaceae</taxon>
        <taxon>Phytophthora</taxon>
    </lineage>
</organism>
<dbReference type="PANTHER" id="PTHR42921">
    <property type="entry name" value="ACETOACETYL-COA SYNTHETASE"/>
    <property type="match status" value="1"/>
</dbReference>
<dbReference type="EMBL" id="BSXT01002644">
    <property type="protein sequence ID" value="GMF50039.1"/>
    <property type="molecule type" value="Genomic_DNA"/>
</dbReference>
<sequence>MFPQLKKVIDDLPTVEKVVVIRFTVSSKHDLDLSKIREAVYYDRFIEEAVQPAKDKIPFAQLPFDHPVYVMYSSGTTGLPKCLVQGPGVVLNHLKELAIVRFASGLLASSLRLTSSFVHLAPERYARRSCVLLHHYWLDDVELGRQYTWRWGNASCLRRQPFVSIYGRAVETCSGKPMLVLVPASTPYIFVIQTTMQDVGVTVFGTSARYLAAVMDSGCVPRKTFDLSQLRLITSTGSPASTNIFKFASISGGTDLNGCFAIGCTNLPVCDGELQTRGLGMDVRIFDDDGKEIIQEQGELVCMQPFPSMPLYFWNDEGGSKYHNAYFDTFPGIWRHGDFAKVTDSGGVIICGRSDATLKPGKVAFLPNIQHKLLLLTQRTVVGGVRIGTADIYKVLERIEEVADSVVVGQNYTLTDGTPDVRILLFVVMTNGHECTPAFQKKVRQLIRDQTSPRHMPGMVVACPAIPHTVSGKKVELTVKKIIDGHAVTNKNALQNPESLVWFEEFATSLRNKETNGE</sequence>
<reference evidence="2" key="1">
    <citation type="submission" date="2023-04" db="EMBL/GenBank/DDBJ databases">
        <title>Phytophthora fragariaefolia NBRC 109709.</title>
        <authorList>
            <person name="Ichikawa N."/>
            <person name="Sato H."/>
            <person name="Tonouchi N."/>
        </authorList>
    </citation>
    <scope>NUCLEOTIDE SEQUENCE</scope>
    <source>
        <strain evidence="2">NBRC 109709</strain>
    </source>
</reference>
<gene>
    <name evidence="2" type="ORF">Pfra01_001986800</name>
</gene>
<keyword evidence="3" id="KW-1185">Reference proteome</keyword>
<dbReference type="Proteomes" id="UP001165121">
    <property type="component" value="Unassembled WGS sequence"/>
</dbReference>
<evidence type="ECO:0000313" key="2">
    <source>
        <dbReference type="EMBL" id="GMF50039.1"/>
    </source>
</evidence>
<dbReference type="AlphaFoldDB" id="A0A9W7D037"/>
<comment type="caution">
    <text evidence="2">The sequence shown here is derived from an EMBL/GenBank/DDBJ whole genome shotgun (WGS) entry which is preliminary data.</text>
</comment>
<dbReference type="Gene3D" id="3.30.300.30">
    <property type="match status" value="1"/>
</dbReference>
<dbReference type="Pfam" id="PF13193">
    <property type="entry name" value="AMP-binding_C"/>
    <property type="match status" value="1"/>
</dbReference>
<evidence type="ECO:0000259" key="1">
    <source>
        <dbReference type="Pfam" id="PF13193"/>
    </source>
</evidence>
<proteinExistence type="predicted"/>
<dbReference type="OrthoDB" id="10253869at2759"/>
<dbReference type="SUPFAM" id="SSF56801">
    <property type="entry name" value="Acetyl-CoA synthetase-like"/>
    <property type="match status" value="1"/>
</dbReference>
<dbReference type="InterPro" id="IPR020845">
    <property type="entry name" value="AMP-binding_CS"/>
</dbReference>
<dbReference type="InterPro" id="IPR025110">
    <property type="entry name" value="AMP-bd_C"/>
</dbReference>
<dbReference type="Gene3D" id="3.40.50.12780">
    <property type="entry name" value="N-terminal domain of ligase-like"/>
    <property type="match status" value="2"/>
</dbReference>
<protein>
    <submittedName>
        <fullName evidence="2">Unnamed protein product</fullName>
    </submittedName>
</protein>
<dbReference type="InterPro" id="IPR042099">
    <property type="entry name" value="ANL_N_sf"/>
</dbReference>
<feature type="domain" description="AMP-binding enzyme C-terminal" evidence="1">
    <location>
        <begin position="395"/>
        <end position="473"/>
    </location>
</feature>
<dbReference type="InterPro" id="IPR045851">
    <property type="entry name" value="AMP-bd_C_sf"/>
</dbReference>
<name>A0A9W7D037_9STRA</name>
<evidence type="ECO:0000313" key="3">
    <source>
        <dbReference type="Proteomes" id="UP001165121"/>
    </source>
</evidence>
<dbReference type="PANTHER" id="PTHR42921:SF1">
    <property type="entry name" value="ACETOACETYL-COA SYNTHETASE"/>
    <property type="match status" value="1"/>
</dbReference>
<dbReference type="GO" id="GO:0030729">
    <property type="term" value="F:acetoacetate-CoA ligase activity"/>
    <property type="evidence" value="ECO:0007669"/>
    <property type="project" value="TreeGrafter"/>
</dbReference>